<dbReference type="InterPro" id="IPR001486">
    <property type="entry name" value="Hemoglobin_trunc"/>
</dbReference>
<name>A0A6J7D6I3_9ZZZZ</name>
<dbReference type="Gene3D" id="1.10.490.10">
    <property type="entry name" value="Globins"/>
    <property type="match status" value="1"/>
</dbReference>
<dbReference type="PANTHER" id="PTHR47366">
    <property type="entry name" value="TWO-ON-TWO HEMOGLOBIN-3"/>
    <property type="match status" value="1"/>
</dbReference>
<proteinExistence type="inferred from homology"/>
<evidence type="ECO:0000256" key="3">
    <source>
        <dbReference type="ARBA" id="ARBA00022617"/>
    </source>
</evidence>
<protein>
    <submittedName>
        <fullName evidence="8">Unannotated protein</fullName>
    </submittedName>
</protein>
<dbReference type="InterPro" id="IPR009050">
    <property type="entry name" value="Globin-like_sf"/>
</dbReference>
<dbReference type="GO" id="GO:0020037">
    <property type="term" value="F:heme binding"/>
    <property type="evidence" value="ECO:0007669"/>
    <property type="project" value="InterPro"/>
</dbReference>
<evidence type="ECO:0000256" key="2">
    <source>
        <dbReference type="ARBA" id="ARBA00022448"/>
    </source>
</evidence>
<dbReference type="EMBL" id="CAFABE010000106">
    <property type="protein sequence ID" value="CAB4834024.1"/>
    <property type="molecule type" value="Genomic_DNA"/>
</dbReference>
<dbReference type="EMBL" id="CAFBPM010000019">
    <property type="protein sequence ID" value="CAB5030034.1"/>
    <property type="molecule type" value="Genomic_DNA"/>
</dbReference>
<evidence type="ECO:0000256" key="4">
    <source>
        <dbReference type="ARBA" id="ARBA00022723"/>
    </source>
</evidence>
<organism evidence="8">
    <name type="scientific">freshwater metagenome</name>
    <dbReference type="NCBI Taxonomy" id="449393"/>
    <lineage>
        <taxon>unclassified sequences</taxon>
        <taxon>metagenomes</taxon>
        <taxon>ecological metagenomes</taxon>
    </lineage>
</organism>
<evidence type="ECO:0000256" key="1">
    <source>
        <dbReference type="ARBA" id="ARBA00001971"/>
    </source>
</evidence>
<evidence type="ECO:0000256" key="5">
    <source>
        <dbReference type="ARBA" id="ARBA00023004"/>
    </source>
</evidence>
<dbReference type="SUPFAM" id="SSF46458">
    <property type="entry name" value="Globin-like"/>
    <property type="match status" value="1"/>
</dbReference>
<evidence type="ECO:0000313" key="8">
    <source>
        <dbReference type="EMBL" id="CAB4862663.1"/>
    </source>
</evidence>
<keyword evidence="3" id="KW-0349">Heme</keyword>
<dbReference type="GO" id="GO:0046872">
    <property type="term" value="F:metal ion binding"/>
    <property type="evidence" value="ECO:0007669"/>
    <property type="project" value="UniProtKB-KW"/>
</dbReference>
<sequence>MAKDQVRFGAMEESLYERVGGLAFFVDLVNRFYEGVETDEILRPMYPEDLEPGKEHLALFLAQYWGGPATYQERRGHPRLRMRHGEFVINKRARNAWILHMTSAVNAMEMSDEDRVELTAYLEMAATQLRNR</sequence>
<dbReference type="EMBL" id="CAFBLT010000001">
    <property type="protein sequence ID" value="CAB4862663.1"/>
    <property type="molecule type" value="Genomic_DNA"/>
</dbReference>
<evidence type="ECO:0000313" key="9">
    <source>
        <dbReference type="EMBL" id="CAB5030034.1"/>
    </source>
</evidence>
<comment type="similarity">
    <text evidence="6">Belongs to the truncated hemoglobin family. Group II subfamily.</text>
</comment>
<keyword evidence="2" id="KW-0813">Transport</keyword>
<dbReference type="PROSITE" id="PS01213">
    <property type="entry name" value="GLOBIN_FAM_2"/>
    <property type="match status" value="1"/>
</dbReference>
<keyword evidence="4" id="KW-0479">Metal-binding</keyword>
<dbReference type="PANTHER" id="PTHR47366:SF1">
    <property type="entry name" value="TWO-ON-TWO HEMOGLOBIN-3"/>
    <property type="match status" value="1"/>
</dbReference>
<comment type="cofactor">
    <cofactor evidence="1">
        <name>heme</name>
        <dbReference type="ChEBI" id="CHEBI:30413"/>
    </cofactor>
</comment>
<dbReference type="AlphaFoldDB" id="A0A6J7D6I3"/>
<reference evidence="8" key="1">
    <citation type="submission" date="2020-05" db="EMBL/GenBank/DDBJ databases">
        <authorList>
            <person name="Chiriac C."/>
            <person name="Salcher M."/>
            <person name="Ghai R."/>
            <person name="Kavagutti S V."/>
        </authorList>
    </citation>
    <scope>NUCLEOTIDE SEQUENCE</scope>
</reference>
<dbReference type="InterPro" id="IPR019795">
    <property type="entry name" value="Globin_bac-like_CS"/>
</dbReference>
<dbReference type="GO" id="GO:0005344">
    <property type="term" value="F:oxygen carrier activity"/>
    <property type="evidence" value="ECO:0007669"/>
    <property type="project" value="InterPro"/>
</dbReference>
<keyword evidence="5" id="KW-0408">Iron</keyword>
<evidence type="ECO:0000256" key="6">
    <source>
        <dbReference type="ARBA" id="ARBA00034496"/>
    </source>
</evidence>
<dbReference type="InterPro" id="IPR012292">
    <property type="entry name" value="Globin/Proto"/>
</dbReference>
<dbReference type="GO" id="GO:0019825">
    <property type="term" value="F:oxygen binding"/>
    <property type="evidence" value="ECO:0007669"/>
    <property type="project" value="InterPro"/>
</dbReference>
<dbReference type="Pfam" id="PF01152">
    <property type="entry name" value="Bac_globin"/>
    <property type="match status" value="1"/>
</dbReference>
<gene>
    <name evidence="7" type="ORF">UFOPK3164_01567</name>
    <name evidence="8" type="ORF">UFOPK3427_00285</name>
    <name evidence="9" type="ORF">UFOPK4112_01542</name>
</gene>
<accession>A0A6J7D6I3</accession>
<dbReference type="InterPro" id="IPR044203">
    <property type="entry name" value="GlbO/GLB3-like"/>
</dbReference>
<evidence type="ECO:0000313" key="7">
    <source>
        <dbReference type="EMBL" id="CAB4834024.1"/>
    </source>
</evidence>